<feature type="coiled-coil region" evidence="1">
    <location>
        <begin position="100"/>
        <end position="134"/>
    </location>
</feature>
<feature type="region of interest" description="Disordered" evidence="2">
    <location>
        <begin position="1"/>
        <end position="99"/>
    </location>
</feature>
<name>A0A9W6ZKL3_9STRA</name>
<feature type="compositionally biased region" description="Basic and acidic residues" evidence="2">
    <location>
        <begin position="85"/>
        <end position="99"/>
    </location>
</feature>
<evidence type="ECO:0000313" key="4">
    <source>
        <dbReference type="Proteomes" id="UP001165082"/>
    </source>
</evidence>
<feature type="compositionally biased region" description="Polar residues" evidence="2">
    <location>
        <begin position="1"/>
        <end position="13"/>
    </location>
</feature>
<dbReference type="EMBL" id="BRXZ01002172">
    <property type="protein sequence ID" value="GMH56112.1"/>
    <property type="molecule type" value="Genomic_DNA"/>
</dbReference>
<comment type="caution">
    <text evidence="3">The sequence shown here is derived from an EMBL/GenBank/DDBJ whole genome shotgun (WGS) entry which is preliminary data.</text>
</comment>
<evidence type="ECO:0000256" key="2">
    <source>
        <dbReference type="SAM" id="MobiDB-lite"/>
    </source>
</evidence>
<sequence length="171" mass="19221">MDSSRSTNLQSARDTFRAHLGLSGDPAADPSKTGRVTGRSTGRSDLSVGRMSARSTLSNTARSSQLSVRTGRSTARGPASSSRSESFDSARTWRTEDMNTGRCEEMLESLKNTRRELQRRLRAVQEDINEEDARMAVENPAPVKVREPVLKTRKPMFLKKNRTRKFLLKKY</sequence>
<dbReference type="Proteomes" id="UP001165082">
    <property type="component" value="Unassembled WGS sequence"/>
</dbReference>
<reference evidence="3" key="1">
    <citation type="submission" date="2022-07" db="EMBL/GenBank/DDBJ databases">
        <title>Genome analysis of Parmales, a sister group of diatoms, reveals the evolutionary specialization of diatoms from phago-mixotrophs to photoautotrophs.</title>
        <authorList>
            <person name="Ban H."/>
            <person name="Sato S."/>
            <person name="Yoshikawa S."/>
            <person name="Kazumasa Y."/>
            <person name="Nakamura Y."/>
            <person name="Ichinomiya M."/>
            <person name="Saitoh K."/>
            <person name="Sato N."/>
            <person name="Blanc-Mathieu R."/>
            <person name="Endo H."/>
            <person name="Kuwata A."/>
            <person name="Ogata H."/>
        </authorList>
    </citation>
    <scope>NUCLEOTIDE SEQUENCE</scope>
</reference>
<accession>A0A9W6ZKL3</accession>
<organism evidence="3 4">
    <name type="scientific">Triparma retinervis</name>
    <dbReference type="NCBI Taxonomy" id="2557542"/>
    <lineage>
        <taxon>Eukaryota</taxon>
        <taxon>Sar</taxon>
        <taxon>Stramenopiles</taxon>
        <taxon>Ochrophyta</taxon>
        <taxon>Bolidophyceae</taxon>
        <taxon>Parmales</taxon>
        <taxon>Triparmaceae</taxon>
        <taxon>Triparma</taxon>
    </lineage>
</organism>
<dbReference type="AlphaFoldDB" id="A0A9W6ZKL3"/>
<gene>
    <name evidence="3" type="ORF">TrRE_jg12136</name>
</gene>
<proteinExistence type="predicted"/>
<evidence type="ECO:0000313" key="3">
    <source>
        <dbReference type="EMBL" id="GMH56112.1"/>
    </source>
</evidence>
<protein>
    <submittedName>
        <fullName evidence="3">Uncharacterized protein</fullName>
    </submittedName>
</protein>
<keyword evidence="4" id="KW-1185">Reference proteome</keyword>
<dbReference type="OrthoDB" id="192277at2759"/>
<feature type="compositionally biased region" description="Polar residues" evidence="2">
    <location>
        <begin position="53"/>
        <end position="73"/>
    </location>
</feature>
<evidence type="ECO:0000256" key="1">
    <source>
        <dbReference type="SAM" id="Coils"/>
    </source>
</evidence>
<keyword evidence="1" id="KW-0175">Coiled coil</keyword>